<comment type="caution">
    <text evidence="2">The sequence shown here is derived from an EMBL/GenBank/DDBJ whole genome shotgun (WGS) entry which is preliminary data.</text>
</comment>
<protein>
    <submittedName>
        <fullName evidence="2">Uncharacterized protein</fullName>
    </submittedName>
</protein>
<keyword evidence="3" id="KW-1185">Reference proteome</keyword>
<gene>
    <name evidence="1" type="ORF">DPMN_059176</name>
    <name evidence="2" type="ORF">DPMN_059239</name>
</gene>
<name>A0A9D4C372_DREPO</name>
<reference evidence="2" key="1">
    <citation type="journal article" date="2019" name="bioRxiv">
        <title>The Genome of the Zebra Mussel, Dreissena polymorpha: A Resource for Invasive Species Research.</title>
        <authorList>
            <person name="McCartney M.A."/>
            <person name="Auch B."/>
            <person name="Kono T."/>
            <person name="Mallez S."/>
            <person name="Zhang Y."/>
            <person name="Obille A."/>
            <person name="Becker A."/>
            <person name="Abrahante J.E."/>
            <person name="Garbe J."/>
            <person name="Badalamenti J.P."/>
            <person name="Herman A."/>
            <person name="Mangelson H."/>
            <person name="Liachko I."/>
            <person name="Sullivan S."/>
            <person name="Sone E.D."/>
            <person name="Koren S."/>
            <person name="Silverstein K.A.T."/>
            <person name="Beckman K.B."/>
            <person name="Gohl D.M."/>
        </authorList>
    </citation>
    <scope>NUCLEOTIDE SEQUENCE</scope>
    <source>
        <strain evidence="2">Duluth1</strain>
        <tissue evidence="2">Whole animal</tissue>
    </source>
</reference>
<reference evidence="2" key="2">
    <citation type="submission" date="2020-11" db="EMBL/GenBank/DDBJ databases">
        <authorList>
            <person name="McCartney M.A."/>
            <person name="Auch B."/>
            <person name="Kono T."/>
            <person name="Mallez S."/>
            <person name="Becker A."/>
            <person name="Gohl D.M."/>
            <person name="Silverstein K.A.T."/>
            <person name="Koren S."/>
            <person name="Bechman K.B."/>
            <person name="Herman A."/>
            <person name="Abrahante J.E."/>
            <person name="Garbe J."/>
        </authorList>
    </citation>
    <scope>NUCLEOTIDE SEQUENCE</scope>
    <source>
        <strain evidence="2">Duluth1</strain>
        <tissue evidence="2">Whole animal</tissue>
    </source>
</reference>
<dbReference type="EMBL" id="JAIWYP010000013">
    <property type="protein sequence ID" value="KAH3716516.1"/>
    <property type="molecule type" value="Genomic_DNA"/>
</dbReference>
<organism evidence="2 3">
    <name type="scientific">Dreissena polymorpha</name>
    <name type="common">Zebra mussel</name>
    <name type="synonym">Mytilus polymorpha</name>
    <dbReference type="NCBI Taxonomy" id="45954"/>
    <lineage>
        <taxon>Eukaryota</taxon>
        <taxon>Metazoa</taxon>
        <taxon>Spiralia</taxon>
        <taxon>Lophotrochozoa</taxon>
        <taxon>Mollusca</taxon>
        <taxon>Bivalvia</taxon>
        <taxon>Autobranchia</taxon>
        <taxon>Heteroconchia</taxon>
        <taxon>Euheterodonta</taxon>
        <taxon>Imparidentia</taxon>
        <taxon>Neoheterodontei</taxon>
        <taxon>Myida</taxon>
        <taxon>Dreissenoidea</taxon>
        <taxon>Dreissenidae</taxon>
        <taxon>Dreissena</taxon>
    </lineage>
</organism>
<dbReference type="Proteomes" id="UP000828390">
    <property type="component" value="Unassembled WGS sequence"/>
</dbReference>
<evidence type="ECO:0000313" key="1">
    <source>
        <dbReference type="EMBL" id="KAH3716453.1"/>
    </source>
</evidence>
<evidence type="ECO:0000313" key="3">
    <source>
        <dbReference type="Proteomes" id="UP000828390"/>
    </source>
</evidence>
<evidence type="ECO:0000313" key="2">
    <source>
        <dbReference type="EMBL" id="KAH3716516.1"/>
    </source>
</evidence>
<sequence length="57" mass="6894">MLWKRVGLGITQKTDLCYNHRHPWGKKHKDWFDERTLNSYWMRNTTSTKPTSETQSP</sequence>
<accession>A0A9D4C372</accession>
<proteinExistence type="predicted"/>
<dbReference type="EMBL" id="JAIWYP010000013">
    <property type="protein sequence ID" value="KAH3716453.1"/>
    <property type="molecule type" value="Genomic_DNA"/>
</dbReference>
<dbReference type="AlphaFoldDB" id="A0A9D4C372"/>